<feature type="compositionally biased region" description="Basic residues" evidence="1">
    <location>
        <begin position="27"/>
        <end position="36"/>
    </location>
</feature>
<dbReference type="AlphaFoldDB" id="A0A392S2G9"/>
<feature type="non-terminal residue" evidence="2">
    <location>
        <position position="36"/>
    </location>
</feature>
<accession>A0A392S2G9</accession>
<keyword evidence="3" id="KW-1185">Reference proteome</keyword>
<protein>
    <submittedName>
        <fullName evidence="2">Uncharacterized protein</fullName>
    </submittedName>
</protein>
<evidence type="ECO:0000313" key="2">
    <source>
        <dbReference type="EMBL" id="MCI43091.1"/>
    </source>
</evidence>
<name>A0A392S2G9_9FABA</name>
<evidence type="ECO:0000313" key="3">
    <source>
        <dbReference type="Proteomes" id="UP000265520"/>
    </source>
</evidence>
<dbReference type="EMBL" id="LXQA010312828">
    <property type="protein sequence ID" value="MCI43091.1"/>
    <property type="molecule type" value="Genomic_DNA"/>
</dbReference>
<sequence length="36" mass="4246">MLVRARRGVLGQEAQRGKESSWERRARGSLRNHRKL</sequence>
<comment type="caution">
    <text evidence="2">The sequence shown here is derived from an EMBL/GenBank/DDBJ whole genome shotgun (WGS) entry which is preliminary data.</text>
</comment>
<dbReference type="Proteomes" id="UP000265520">
    <property type="component" value="Unassembled WGS sequence"/>
</dbReference>
<reference evidence="2 3" key="1">
    <citation type="journal article" date="2018" name="Front. Plant Sci.">
        <title>Red Clover (Trifolium pratense) and Zigzag Clover (T. medium) - A Picture of Genomic Similarities and Differences.</title>
        <authorList>
            <person name="Dluhosova J."/>
            <person name="Istvanek J."/>
            <person name="Nedelnik J."/>
            <person name="Repkova J."/>
        </authorList>
    </citation>
    <scope>NUCLEOTIDE SEQUENCE [LARGE SCALE GENOMIC DNA]</scope>
    <source>
        <strain evidence="3">cv. 10/8</strain>
        <tissue evidence="2">Leaf</tissue>
    </source>
</reference>
<feature type="compositionally biased region" description="Basic and acidic residues" evidence="1">
    <location>
        <begin position="15"/>
        <end position="26"/>
    </location>
</feature>
<organism evidence="2 3">
    <name type="scientific">Trifolium medium</name>
    <dbReference type="NCBI Taxonomy" id="97028"/>
    <lineage>
        <taxon>Eukaryota</taxon>
        <taxon>Viridiplantae</taxon>
        <taxon>Streptophyta</taxon>
        <taxon>Embryophyta</taxon>
        <taxon>Tracheophyta</taxon>
        <taxon>Spermatophyta</taxon>
        <taxon>Magnoliopsida</taxon>
        <taxon>eudicotyledons</taxon>
        <taxon>Gunneridae</taxon>
        <taxon>Pentapetalae</taxon>
        <taxon>rosids</taxon>
        <taxon>fabids</taxon>
        <taxon>Fabales</taxon>
        <taxon>Fabaceae</taxon>
        <taxon>Papilionoideae</taxon>
        <taxon>50 kb inversion clade</taxon>
        <taxon>NPAAA clade</taxon>
        <taxon>Hologalegina</taxon>
        <taxon>IRL clade</taxon>
        <taxon>Trifolieae</taxon>
        <taxon>Trifolium</taxon>
    </lineage>
</organism>
<proteinExistence type="predicted"/>
<evidence type="ECO:0000256" key="1">
    <source>
        <dbReference type="SAM" id="MobiDB-lite"/>
    </source>
</evidence>
<feature type="region of interest" description="Disordered" evidence="1">
    <location>
        <begin position="1"/>
        <end position="36"/>
    </location>
</feature>